<keyword evidence="3" id="KW-1185">Reference proteome</keyword>
<accession>A0A0C3S8V1</accession>
<dbReference type="AlphaFoldDB" id="A0A0C3S8V1"/>
<dbReference type="Proteomes" id="UP000053257">
    <property type="component" value="Unassembled WGS sequence"/>
</dbReference>
<evidence type="ECO:0000256" key="1">
    <source>
        <dbReference type="SAM" id="MobiDB-lite"/>
    </source>
</evidence>
<evidence type="ECO:0000313" key="2">
    <source>
        <dbReference type="EMBL" id="KIP05655.1"/>
    </source>
</evidence>
<feature type="region of interest" description="Disordered" evidence="1">
    <location>
        <begin position="1"/>
        <end position="24"/>
    </location>
</feature>
<dbReference type="HOGENOM" id="CLU_1482511_0_0_1"/>
<reference evidence="2 3" key="1">
    <citation type="journal article" date="2014" name="PLoS Genet.">
        <title>Analysis of the Phlebiopsis gigantea genome, transcriptome and secretome provides insight into its pioneer colonization strategies of wood.</title>
        <authorList>
            <person name="Hori C."/>
            <person name="Ishida T."/>
            <person name="Igarashi K."/>
            <person name="Samejima M."/>
            <person name="Suzuki H."/>
            <person name="Master E."/>
            <person name="Ferreira P."/>
            <person name="Ruiz-Duenas F.J."/>
            <person name="Held B."/>
            <person name="Canessa P."/>
            <person name="Larrondo L.F."/>
            <person name="Schmoll M."/>
            <person name="Druzhinina I.S."/>
            <person name="Kubicek C.P."/>
            <person name="Gaskell J.A."/>
            <person name="Kersten P."/>
            <person name="St John F."/>
            <person name="Glasner J."/>
            <person name="Sabat G."/>
            <person name="Splinter BonDurant S."/>
            <person name="Syed K."/>
            <person name="Yadav J."/>
            <person name="Mgbeahuruike A.C."/>
            <person name="Kovalchuk A."/>
            <person name="Asiegbu F.O."/>
            <person name="Lackner G."/>
            <person name="Hoffmeister D."/>
            <person name="Rencoret J."/>
            <person name="Gutierrez A."/>
            <person name="Sun H."/>
            <person name="Lindquist E."/>
            <person name="Barry K."/>
            <person name="Riley R."/>
            <person name="Grigoriev I.V."/>
            <person name="Henrissat B."/>
            <person name="Kues U."/>
            <person name="Berka R.M."/>
            <person name="Martinez A.T."/>
            <person name="Covert S.F."/>
            <person name="Blanchette R.A."/>
            <person name="Cullen D."/>
        </authorList>
    </citation>
    <scope>NUCLEOTIDE SEQUENCE [LARGE SCALE GENOMIC DNA]</scope>
    <source>
        <strain evidence="2 3">11061_1 CR5-6</strain>
    </source>
</reference>
<protein>
    <submittedName>
        <fullName evidence="2">Uncharacterized protein</fullName>
    </submittedName>
</protein>
<feature type="compositionally biased region" description="Basic residues" evidence="1">
    <location>
        <begin position="1"/>
        <end position="14"/>
    </location>
</feature>
<organism evidence="2 3">
    <name type="scientific">Phlebiopsis gigantea (strain 11061_1 CR5-6)</name>
    <name type="common">White-rot fungus</name>
    <name type="synonym">Peniophora gigantea</name>
    <dbReference type="NCBI Taxonomy" id="745531"/>
    <lineage>
        <taxon>Eukaryota</taxon>
        <taxon>Fungi</taxon>
        <taxon>Dikarya</taxon>
        <taxon>Basidiomycota</taxon>
        <taxon>Agaricomycotina</taxon>
        <taxon>Agaricomycetes</taxon>
        <taxon>Polyporales</taxon>
        <taxon>Phanerochaetaceae</taxon>
        <taxon>Phlebiopsis</taxon>
    </lineage>
</organism>
<sequence length="182" mass="20575">MDLRTASRRHRTRHAWPDPREAAPCGVKFDAPSKVERPHYGGLSRSCSSIRHAWRFHCPAKAHGSRSARDSPRWPMPAASTYYQRAPHKHMRSMVGWPNVPTWSNSADPDPEMLPSILTQRGRRFFSGGPSQMLSTAFLVLGLRSAWIHSTCYCLPISPVSHFICGRVATSSYFSRDTMPQQ</sequence>
<name>A0A0C3S8V1_PHLG1</name>
<proteinExistence type="predicted"/>
<dbReference type="EMBL" id="KN840537">
    <property type="protein sequence ID" value="KIP05655.1"/>
    <property type="molecule type" value="Genomic_DNA"/>
</dbReference>
<gene>
    <name evidence="2" type="ORF">PHLGIDRAFT_143982</name>
</gene>
<evidence type="ECO:0000313" key="3">
    <source>
        <dbReference type="Proteomes" id="UP000053257"/>
    </source>
</evidence>